<proteinExistence type="predicted"/>
<comment type="caution">
    <text evidence="1">The sequence shown here is derived from an EMBL/GenBank/DDBJ whole genome shotgun (WGS) entry which is preliminary data.</text>
</comment>
<gene>
    <name evidence="1" type="ORF">YZ54_05460</name>
</gene>
<reference evidence="1" key="1">
    <citation type="submission" date="2018-05" db="EMBL/GenBank/DDBJ databases">
        <authorList>
            <consortium name="PulseNet: The National Subtyping Network for Foodborne Disease Surveillance"/>
            <person name="Tarr C.L."/>
            <person name="Trees E."/>
            <person name="Katz L.S."/>
            <person name="Carleton-Romer H.A."/>
            <person name="Stroika S."/>
            <person name="Kucerova Z."/>
            <person name="Roache K.F."/>
            <person name="Sabol A.L."/>
            <person name="Besser J."/>
            <person name="Gerner-Smidt P."/>
        </authorList>
    </citation>
    <scope>NUCLEOTIDE SEQUENCE</scope>
    <source>
        <strain evidence="1">D2813</strain>
    </source>
</reference>
<dbReference type="Gene3D" id="3.40.50.2000">
    <property type="entry name" value="Glycogen Phosphorylase B"/>
    <property type="match status" value="1"/>
</dbReference>
<evidence type="ECO:0008006" key="2">
    <source>
        <dbReference type="Google" id="ProtNLM"/>
    </source>
</evidence>
<dbReference type="EMBL" id="AACABH010000021">
    <property type="protein sequence ID" value="EAJ7104942.1"/>
    <property type="molecule type" value="Genomic_DNA"/>
</dbReference>
<protein>
    <recommendedName>
        <fullName evidence="2">Glycosyltransferase family 9 protein</fullName>
    </recommendedName>
</protein>
<name>A0A5L4UX31_CAMUP</name>
<sequence length="326" mass="37822">MRRIVFHQNGFGDLLVCFKALYAIKCLYPKDKLILAQKGFSDESFLQNIPFIDEIYTGGGKDFENLKSDIFITNIRSSHFFKTLHKFQFKRIIAQPHLLSLLYHFDTPLPYRRTKLHMSEIALKLVRVIDKKHYDTNFSKINFKEVRNLLPSDTILSDEFFKQNTKFSKIIALNIFGNQTENIGFNPLPRTWLNLSQNLAKEHPEILFVLVNFTHNTLQFNLREQANLKVFINNNSIASLVAFCKKLDGLISVDTGIVHLCDILQIPSLIFIPKHTFYRFSGGSYGGVCDKFGQENGYQKNYAKIMQSFYEKANHFTTRIKNENAI</sequence>
<evidence type="ECO:0000313" key="1">
    <source>
        <dbReference type="EMBL" id="EAJ7104942.1"/>
    </source>
</evidence>
<accession>A0A5L4UX31</accession>
<dbReference type="AlphaFoldDB" id="A0A5L4UX31"/>
<organism evidence="1">
    <name type="scientific">Campylobacter upsaliensis</name>
    <dbReference type="NCBI Taxonomy" id="28080"/>
    <lineage>
        <taxon>Bacteria</taxon>
        <taxon>Pseudomonadati</taxon>
        <taxon>Campylobacterota</taxon>
        <taxon>Epsilonproteobacteria</taxon>
        <taxon>Campylobacterales</taxon>
        <taxon>Campylobacteraceae</taxon>
        <taxon>Campylobacter</taxon>
    </lineage>
</organism>
<dbReference type="SUPFAM" id="SSF53756">
    <property type="entry name" value="UDP-Glycosyltransferase/glycogen phosphorylase"/>
    <property type="match status" value="1"/>
</dbReference>